<gene>
    <name evidence="3" type="ORF">EDC35_105125</name>
</gene>
<dbReference type="SMART" id="SM00749">
    <property type="entry name" value="BON"/>
    <property type="match status" value="2"/>
</dbReference>
<reference evidence="3 4" key="1">
    <citation type="submission" date="2019-03" db="EMBL/GenBank/DDBJ databases">
        <title>Genomic Encyclopedia of Type Strains, Phase IV (KMG-IV): sequencing the most valuable type-strain genomes for metagenomic binning, comparative biology and taxonomic classification.</title>
        <authorList>
            <person name="Goeker M."/>
        </authorList>
    </citation>
    <scope>NUCLEOTIDE SEQUENCE [LARGE SCALE GENOMIC DNA]</scope>
    <source>
        <strain evidence="3 4">DSM 13587</strain>
    </source>
</reference>
<dbReference type="PANTHER" id="PTHR34606:SF4">
    <property type="entry name" value="OUTER MEMBRANE LIPOPROTEIN DOLP"/>
    <property type="match status" value="1"/>
</dbReference>
<keyword evidence="4" id="KW-1185">Reference proteome</keyword>
<dbReference type="Proteomes" id="UP000295717">
    <property type="component" value="Unassembled WGS sequence"/>
</dbReference>
<evidence type="ECO:0000256" key="1">
    <source>
        <dbReference type="ARBA" id="ARBA00022729"/>
    </source>
</evidence>
<dbReference type="PANTHER" id="PTHR34606">
    <property type="entry name" value="BON DOMAIN-CONTAINING PROTEIN"/>
    <property type="match status" value="1"/>
</dbReference>
<sequence>MPSHSIPTRLRRLLALLFCLSLAPALSGCVPLIVGGAAAVGASAVYDRRPYEVIANDQQIELAAIHALLQDPAVQGHSGISVTSYNQTVLLGGRAESTEVAQRANLLVSQLPKVKRVVDEIAIGPNLDLTRKSEDAYITSRAKLALTGISLPDFTPLRVKAVTEDGVVYLMGLVSPQEADAAVEKIRYVPGVKRVVKLFEYTKQSAA</sequence>
<dbReference type="OrthoDB" id="9783990at2"/>
<accession>A0A4R3MYK5</accession>
<organism evidence="3 4">
    <name type="scientific">Thiobaca trueperi</name>
    <dbReference type="NCBI Taxonomy" id="127458"/>
    <lineage>
        <taxon>Bacteria</taxon>
        <taxon>Pseudomonadati</taxon>
        <taxon>Pseudomonadota</taxon>
        <taxon>Gammaproteobacteria</taxon>
        <taxon>Chromatiales</taxon>
        <taxon>Chromatiaceae</taxon>
        <taxon>Thiobaca</taxon>
    </lineage>
</organism>
<proteinExistence type="predicted"/>
<feature type="domain" description="BON" evidence="2">
    <location>
        <begin position="56"/>
        <end position="125"/>
    </location>
</feature>
<feature type="domain" description="BON" evidence="2">
    <location>
        <begin position="134"/>
        <end position="203"/>
    </location>
</feature>
<protein>
    <submittedName>
        <fullName evidence="3">Osmotically-inducible protein OsmY</fullName>
    </submittedName>
</protein>
<dbReference type="PROSITE" id="PS50914">
    <property type="entry name" value="BON"/>
    <property type="match status" value="2"/>
</dbReference>
<keyword evidence="1" id="KW-0732">Signal</keyword>
<dbReference type="InterPro" id="IPR014004">
    <property type="entry name" value="Transpt-assoc_nodulatn_dom_bac"/>
</dbReference>
<evidence type="ECO:0000313" key="3">
    <source>
        <dbReference type="EMBL" id="TCT20686.1"/>
    </source>
</evidence>
<evidence type="ECO:0000259" key="2">
    <source>
        <dbReference type="PROSITE" id="PS50914"/>
    </source>
</evidence>
<dbReference type="Pfam" id="PF04972">
    <property type="entry name" value="BON"/>
    <property type="match status" value="2"/>
</dbReference>
<dbReference type="InterPro" id="IPR051686">
    <property type="entry name" value="Lipoprotein_DolP"/>
</dbReference>
<dbReference type="EMBL" id="SMAO01000005">
    <property type="protein sequence ID" value="TCT20686.1"/>
    <property type="molecule type" value="Genomic_DNA"/>
</dbReference>
<name>A0A4R3MYK5_9GAMM</name>
<comment type="caution">
    <text evidence="3">The sequence shown here is derived from an EMBL/GenBank/DDBJ whole genome shotgun (WGS) entry which is preliminary data.</text>
</comment>
<dbReference type="InterPro" id="IPR007055">
    <property type="entry name" value="BON_dom"/>
</dbReference>
<dbReference type="AlphaFoldDB" id="A0A4R3MYK5"/>
<evidence type="ECO:0000313" key="4">
    <source>
        <dbReference type="Proteomes" id="UP000295717"/>
    </source>
</evidence>
<dbReference type="RefSeq" id="WP_132977299.1">
    <property type="nucleotide sequence ID" value="NZ_SMAO01000005.1"/>
</dbReference>